<dbReference type="Proteomes" id="UP000321378">
    <property type="component" value="Chromosome"/>
</dbReference>
<evidence type="ECO:0000256" key="4">
    <source>
        <dbReference type="ARBA" id="ARBA00022475"/>
    </source>
</evidence>
<evidence type="ECO:0000256" key="10">
    <source>
        <dbReference type="SAM" id="Phobius"/>
    </source>
</evidence>
<evidence type="ECO:0000256" key="5">
    <source>
        <dbReference type="ARBA" id="ARBA00022692"/>
    </source>
</evidence>
<dbReference type="GO" id="GO:0005886">
    <property type="term" value="C:plasma membrane"/>
    <property type="evidence" value="ECO:0007669"/>
    <property type="project" value="UniProtKB-SubCell"/>
</dbReference>
<evidence type="ECO:0000256" key="6">
    <source>
        <dbReference type="ARBA" id="ARBA00022927"/>
    </source>
</evidence>
<dbReference type="PANTHER" id="PTHR33909">
    <property type="entry name" value="SEC TRANSLOCON ACCESSORY COMPLEX SUBUNIT YAJC"/>
    <property type="match status" value="1"/>
</dbReference>
<dbReference type="EMBL" id="AP019831">
    <property type="protein sequence ID" value="BBM43971.1"/>
    <property type="molecule type" value="Genomic_DNA"/>
</dbReference>
<accession>A0A510KZ93</accession>
<dbReference type="InterPro" id="IPR003849">
    <property type="entry name" value="Preprotein_translocase_YajC"/>
</dbReference>
<keyword evidence="14" id="KW-1185">Reference proteome</keyword>
<dbReference type="PANTHER" id="PTHR33909:SF1">
    <property type="entry name" value="SEC TRANSLOCON ACCESSORY COMPLEX SUBUNIT YAJC"/>
    <property type="match status" value="1"/>
</dbReference>
<evidence type="ECO:0000256" key="3">
    <source>
        <dbReference type="ARBA" id="ARBA00022448"/>
    </source>
</evidence>
<sequence length="88" mass="9831">MDKNSIGVILIYVAFMAVLILPTYFSNKKKKQQKAALLENLKVGDKIITVGGIKGSVTNIYDQSVEMKIDKSARMEVLKSAIDRLEKK</sequence>
<evidence type="ECO:0000313" key="12">
    <source>
        <dbReference type="EMBL" id="BBM51113.1"/>
    </source>
</evidence>
<dbReference type="EMBL" id="AP019840">
    <property type="protein sequence ID" value="BBM51113.1"/>
    <property type="molecule type" value="Genomic_DNA"/>
</dbReference>
<dbReference type="NCBIfam" id="TIGR00739">
    <property type="entry name" value="yajC"/>
    <property type="match status" value="1"/>
</dbReference>
<dbReference type="SMART" id="SM01323">
    <property type="entry name" value="YajC"/>
    <property type="match status" value="1"/>
</dbReference>
<name>A0A510KZ93_9FUSO</name>
<evidence type="ECO:0000313" key="11">
    <source>
        <dbReference type="EMBL" id="BBM43971.1"/>
    </source>
</evidence>
<keyword evidence="5 10" id="KW-0812">Transmembrane</keyword>
<dbReference type="STRING" id="1122173.GCA_000482505_02332"/>
<reference evidence="12 13" key="2">
    <citation type="submission" date="2019-07" db="EMBL/GenBank/DDBJ databases">
        <title>Complete Genome Sequence of Leptotrichia trevisanii Strain JMUB3935.</title>
        <authorList>
            <person name="Watanabe S."/>
            <person name="Cui L."/>
        </authorList>
    </citation>
    <scope>NUCLEOTIDE SEQUENCE [LARGE SCALE GENOMIC DNA]</scope>
    <source>
        <strain evidence="12 13">JMUB3935</strain>
    </source>
</reference>
<evidence type="ECO:0000256" key="8">
    <source>
        <dbReference type="ARBA" id="ARBA00023010"/>
    </source>
</evidence>
<keyword evidence="4" id="KW-1003">Cell membrane</keyword>
<evidence type="ECO:0000256" key="7">
    <source>
        <dbReference type="ARBA" id="ARBA00022989"/>
    </source>
</evidence>
<keyword evidence="7 10" id="KW-1133">Transmembrane helix</keyword>
<dbReference type="Pfam" id="PF02699">
    <property type="entry name" value="YajC"/>
    <property type="match status" value="1"/>
</dbReference>
<evidence type="ECO:0000256" key="9">
    <source>
        <dbReference type="ARBA" id="ARBA00023136"/>
    </source>
</evidence>
<keyword evidence="3" id="KW-0813">Transport</keyword>
<keyword evidence="9 10" id="KW-0472">Membrane</keyword>
<comment type="subcellular location">
    <subcellularLocation>
        <location evidence="1">Cell membrane</location>
        <topology evidence="1">Single-pass membrane protein</topology>
    </subcellularLocation>
</comment>
<evidence type="ECO:0000313" key="14">
    <source>
        <dbReference type="Proteomes" id="UP000422644"/>
    </source>
</evidence>
<dbReference type="RefSeq" id="WP_026748655.1">
    <property type="nucleotide sequence ID" value="NZ_AP019831.1"/>
</dbReference>
<organism evidence="11 14">
    <name type="scientific">Leptotrichia trevisanii</name>
    <dbReference type="NCBI Taxonomy" id="109328"/>
    <lineage>
        <taxon>Bacteria</taxon>
        <taxon>Fusobacteriati</taxon>
        <taxon>Fusobacteriota</taxon>
        <taxon>Fusobacteriia</taxon>
        <taxon>Fusobacteriales</taxon>
        <taxon>Leptotrichiaceae</taxon>
        <taxon>Leptotrichia</taxon>
    </lineage>
</organism>
<proteinExistence type="inferred from homology"/>
<dbReference type="Proteomes" id="UP000422644">
    <property type="component" value="Chromosome"/>
</dbReference>
<keyword evidence="6" id="KW-0653">Protein transport</keyword>
<evidence type="ECO:0000256" key="2">
    <source>
        <dbReference type="ARBA" id="ARBA00006742"/>
    </source>
</evidence>
<protein>
    <submittedName>
        <fullName evidence="11">Preprotein translocase, YajC subunit</fullName>
    </submittedName>
</protein>
<comment type="similarity">
    <text evidence="2">Belongs to the YajC family.</text>
</comment>
<dbReference type="OrthoDB" id="82169at2"/>
<dbReference type="AlphaFoldDB" id="A0A510KZ93"/>
<evidence type="ECO:0000256" key="1">
    <source>
        <dbReference type="ARBA" id="ARBA00004162"/>
    </source>
</evidence>
<evidence type="ECO:0000313" key="13">
    <source>
        <dbReference type="Proteomes" id="UP000321378"/>
    </source>
</evidence>
<dbReference type="GO" id="GO:0015031">
    <property type="term" value="P:protein transport"/>
    <property type="evidence" value="ECO:0007669"/>
    <property type="project" value="UniProtKB-KW"/>
</dbReference>
<gene>
    <name evidence="11" type="ORF">JMUB3870_0060</name>
    <name evidence="12" type="ORF">JMUB3935_0062</name>
</gene>
<feature type="transmembrane region" description="Helical" evidence="10">
    <location>
        <begin position="6"/>
        <end position="25"/>
    </location>
</feature>
<reference evidence="11 14" key="1">
    <citation type="submission" date="2019-07" db="EMBL/GenBank/DDBJ databases">
        <title>Complete Genome Sequence of Leptotrichia trevisanii Strain JMUB3870.</title>
        <authorList>
            <person name="Watanabe S."/>
            <person name="Cui L."/>
        </authorList>
    </citation>
    <scope>NUCLEOTIDE SEQUENCE [LARGE SCALE GENOMIC DNA]</scope>
    <source>
        <strain evidence="11 14">JMUB3870</strain>
    </source>
</reference>
<keyword evidence="8" id="KW-0811">Translocation</keyword>